<dbReference type="Gene3D" id="3.40.50.2300">
    <property type="match status" value="2"/>
</dbReference>
<sequence length="377" mass="40259">MNKIRPSLGWPDDGMCAQWGVNIPSPGRPRSAGRPTLDEVALRAGVGRGTVSRVVNGSPQVSPEARAAVQKAIDELGYVPNRAARALVTQRTDSVALVVSESEERVFGEPFFAGIVRGISSALAGTQLQLWLAMAQSPAERERVEHHLTNQHVDGVMLLSLHDADPLPLLLERRGLPVVLGGRPAQMLADDEQLNFTAQLSQLSYVDADNEGGARIAVGHLLDRQRRRIAAIAGPQDMAVGVSRLTGYREALERAGLGVDERLIAYGDFSEASGERAVHDLLEADPGIDAVFAASDLMAVGALRGLRDLGKRVPDDVALVGFDDVAIARQTDPPLTTVHQPVEAMGREMARLLIARIGGAASSSVMVETHLVRRASA</sequence>
<dbReference type="SUPFAM" id="SSF53822">
    <property type="entry name" value="Periplasmic binding protein-like I"/>
    <property type="match status" value="1"/>
</dbReference>
<evidence type="ECO:0000313" key="6">
    <source>
        <dbReference type="Proteomes" id="UP001500620"/>
    </source>
</evidence>
<name>A0ABP8D2Y6_9ACTN</name>
<accession>A0ABP8D2Y6</accession>
<reference evidence="6" key="1">
    <citation type="journal article" date="2019" name="Int. J. Syst. Evol. Microbiol.">
        <title>The Global Catalogue of Microorganisms (GCM) 10K type strain sequencing project: providing services to taxonomists for standard genome sequencing and annotation.</title>
        <authorList>
            <consortium name="The Broad Institute Genomics Platform"/>
            <consortium name="The Broad Institute Genome Sequencing Center for Infectious Disease"/>
            <person name="Wu L."/>
            <person name="Ma J."/>
        </authorList>
    </citation>
    <scope>NUCLEOTIDE SEQUENCE [LARGE SCALE GENOMIC DNA]</scope>
    <source>
        <strain evidence="6">JCM 17441</strain>
    </source>
</reference>
<dbReference type="PANTHER" id="PTHR30146:SF109">
    <property type="entry name" value="HTH-TYPE TRANSCRIPTIONAL REGULATOR GALS"/>
    <property type="match status" value="1"/>
</dbReference>
<feature type="domain" description="HTH lacI-type" evidence="4">
    <location>
        <begin position="35"/>
        <end position="89"/>
    </location>
</feature>
<dbReference type="GO" id="GO:0003677">
    <property type="term" value="F:DNA binding"/>
    <property type="evidence" value="ECO:0007669"/>
    <property type="project" value="UniProtKB-KW"/>
</dbReference>
<dbReference type="SUPFAM" id="SSF47413">
    <property type="entry name" value="lambda repressor-like DNA-binding domains"/>
    <property type="match status" value="1"/>
</dbReference>
<dbReference type="PROSITE" id="PS50932">
    <property type="entry name" value="HTH_LACI_2"/>
    <property type="match status" value="1"/>
</dbReference>
<protein>
    <submittedName>
        <fullName evidence="5">LacI family DNA-binding transcriptional regulator</fullName>
    </submittedName>
</protein>
<evidence type="ECO:0000259" key="4">
    <source>
        <dbReference type="PROSITE" id="PS50932"/>
    </source>
</evidence>
<dbReference type="InterPro" id="IPR046335">
    <property type="entry name" value="LacI/GalR-like_sensor"/>
</dbReference>
<evidence type="ECO:0000313" key="5">
    <source>
        <dbReference type="EMBL" id="GAA4246531.1"/>
    </source>
</evidence>
<organism evidence="5 6">
    <name type="scientific">Dactylosporangium darangshiense</name>
    <dbReference type="NCBI Taxonomy" id="579108"/>
    <lineage>
        <taxon>Bacteria</taxon>
        <taxon>Bacillati</taxon>
        <taxon>Actinomycetota</taxon>
        <taxon>Actinomycetes</taxon>
        <taxon>Micromonosporales</taxon>
        <taxon>Micromonosporaceae</taxon>
        <taxon>Dactylosporangium</taxon>
    </lineage>
</organism>
<dbReference type="Proteomes" id="UP001500620">
    <property type="component" value="Unassembled WGS sequence"/>
</dbReference>
<dbReference type="CDD" id="cd06267">
    <property type="entry name" value="PBP1_LacI_sugar_binding-like"/>
    <property type="match status" value="1"/>
</dbReference>
<dbReference type="Pfam" id="PF13377">
    <property type="entry name" value="Peripla_BP_3"/>
    <property type="match status" value="1"/>
</dbReference>
<comment type="caution">
    <text evidence="5">The sequence shown here is derived from an EMBL/GenBank/DDBJ whole genome shotgun (WGS) entry which is preliminary data.</text>
</comment>
<dbReference type="CDD" id="cd01392">
    <property type="entry name" value="HTH_LacI"/>
    <property type="match status" value="1"/>
</dbReference>
<dbReference type="InterPro" id="IPR000843">
    <property type="entry name" value="HTH_LacI"/>
</dbReference>
<keyword evidence="6" id="KW-1185">Reference proteome</keyword>
<keyword evidence="1" id="KW-0805">Transcription regulation</keyword>
<dbReference type="SMART" id="SM00354">
    <property type="entry name" value="HTH_LACI"/>
    <property type="match status" value="1"/>
</dbReference>
<gene>
    <name evidence="5" type="ORF">GCM10022255_018130</name>
</gene>
<evidence type="ECO:0000256" key="2">
    <source>
        <dbReference type="ARBA" id="ARBA00023125"/>
    </source>
</evidence>
<dbReference type="Gene3D" id="1.10.260.40">
    <property type="entry name" value="lambda repressor-like DNA-binding domains"/>
    <property type="match status" value="1"/>
</dbReference>
<dbReference type="EMBL" id="BAABAT010000003">
    <property type="protein sequence ID" value="GAA4246531.1"/>
    <property type="molecule type" value="Genomic_DNA"/>
</dbReference>
<proteinExistence type="predicted"/>
<dbReference type="Pfam" id="PF00356">
    <property type="entry name" value="LacI"/>
    <property type="match status" value="1"/>
</dbReference>
<evidence type="ECO:0000256" key="1">
    <source>
        <dbReference type="ARBA" id="ARBA00023015"/>
    </source>
</evidence>
<keyword evidence="2 5" id="KW-0238">DNA-binding</keyword>
<keyword evidence="3" id="KW-0804">Transcription</keyword>
<dbReference type="InterPro" id="IPR028082">
    <property type="entry name" value="Peripla_BP_I"/>
</dbReference>
<dbReference type="InterPro" id="IPR010982">
    <property type="entry name" value="Lambda_DNA-bd_dom_sf"/>
</dbReference>
<dbReference type="PANTHER" id="PTHR30146">
    <property type="entry name" value="LACI-RELATED TRANSCRIPTIONAL REPRESSOR"/>
    <property type="match status" value="1"/>
</dbReference>
<evidence type="ECO:0000256" key="3">
    <source>
        <dbReference type="ARBA" id="ARBA00023163"/>
    </source>
</evidence>
<dbReference type="PROSITE" id="PS00356">
    <property type="entry name" value="HTH_LACI_1"/>
    <property type="match status" value="1"/>
</dbReference>